<keyword evidence="1" id="KW-1133">Transmembrane helix</keyword>
<keyword evidence="1" id="KW-0812">Transmembrane</keyword>
<reference evidence="2" key="1">
    <citation type="journal article" date="2014" name="Front. Microbiol.">
        <title>High frequency of phylogenetically diverse reductive dehalogenase-homologous genes in deep subseafloor sedimentary metagenomes.</title>
        <authorList>
            <person name="Kawai M."/>
            <person name="Futagami T."/>
            <person name="Toyoda A."/>
            <person name="Takaki Y."/>
            <person name="Nishi S."/>
            <person name="Hori S."/>
            <person name="Arai W."/>
            <person name="Tsubouchi T."/>
            <person name="Morono Y."/>
            <person name="Uchiyama I."/>
            <person name="Ito T."/>
            <person name="Fujiyama A."/>
            <person name="Inagaki F."/>
            <person name="Takami H."/>
        </authorList>
    </citation>
    <scope>NUCLEOTIDE SEQUENCE</scope>
    <source>
        <strain evidence="2">Expedition CK06-06</strain>
    </source>
</reference>
<evidence type="ECO:0000313" key="2">
    <source>
        <dbReference type="EMBL" id="GAH32746.1"/>
    </source>
</evidence>
<dbReference type="EMBL" id="BARU01009093">
    <property type="protein sequence ID" value="GAH32746.1"/>
    <property type="molecule type" value="Genomic_DNA"/>
</dbReference>
<feature type="non-terminal residue" evidence="2">
    <location>
        <position position="267"/>
    </location>
</feature>
<sequence>MKFINIFTSRLKGKRRNRNIKHIICLFFLFLFVFNVFYFNDNIFQDFNNENEIFSRHNDNFDITDINLAAGPEIFVDPFKINFEKIWNFFSSKYESDLDVDIETYYRIGNNIGVVTDDKVYSVDNLLLYKTLLKDETDAFETYDSYLKLRASPLWYQNSIDQNEYGFVSSVDNTTGQVFDDTRYLIDNLTPIFLLIDNIGTEINSFSINSKYPKDSIEEVFHLINSSQFWDDTYEGFFDHNTTTNKYAESNMYAALAALKIKRIYDE</sequence>
<feature type="transmembrane region" description="Helical" evidence="1">
    <location>
        <begin position="20"/>
        <end position="39"/>
    </location>
</feature>
<gene>
    <name evidence="2" type="ORF">S03H2_17603</name>
</gene>
<evidence type="ECO:0000256" key="1">
    <source>
        <dbReference type="SAM" id="Phobius"/>
    </source>
</evidence>
<proteinExistence type="predicted"/>
<dbReference type="AlphaFoldDB" id="X1EHD3"/>
<organism evidence="2">
    <name type="scientific">marine sediment metagenome</name>
    <dbReference type="NCBI Taxonomy" id="412755"/>
    <lineage>
        <taxon>unclassified sequences</taxon>
        <taxon>metagenomes</taxon>
        <taxon>ecological metagenomes</taxon>
    </lineage>
</organism>
<accession>X1EHD3</accession>
<name>X1EHD3_9ZZZZ</name>
<protein>
    <submittedName>
        <fullName evidence="2">Uncharacterized protein</fullName>
    </submittedName>
</protein>
<keyword evidence="1" id="KW-0472">Membrane</keyword>
<comment type="caution">
    <text evidence="2">The sequence shown here is derived from an EMBL/GenBank/DDBJ whole genome shotgun (WGS) entry which is preliminary data.</text>
</comment>